<protein>
    <recommendedName>
        <fullName evidence="3">Sulfotransferase</fullName>
    </recommendedName>
</protein>
<organism evidence="1 2">
    <name type="scientific">Haemaphysalis longicornis</name>
    <name type="common">Bush tick</name>
    <dbReference type="NCBI Taxonomy" id="44386"/>
    <lineage>
        <taxon>Eukaryota</taxon>
        <taxon>Metazoa</taxon>
        <taxon>Ecdysozoa</taxon>
        <taxon>Arthropoda</taxon>
        <taxon>Chelicerata</taxon>
        <taxon>Arachnida</taxon>
        <taxon>Acari</taxon>
        <taxon>Parasitiformes</taxon>
        <taxon>Ixodida</taxon>
        <taxon>Ixodoidea</taxon>
        <taxon>Ixodidae</taxon>
        <taxon>Haemaphysalinae</taxon>
        <taxon>Haemaphysalis</taxon>
    </lineage>
</organism>
<dbReference type="InterPro" id="IPR051135">
    <property type="entry name" value="Gal/GlcNAc/GalNAc_ST"/>
</dbReference>
<dbReference type="PANTHER" id="PTHR10704:SF44">
    <property type="entry name" value="LD35051P-RELATED"/>
    <property type="match status" value="1"/>
</dbReference>
<dbReference type="AlphaFoldDB" id="A0A9J6G7X4"/>
<accession>A0A9J6G7X4</accession>
<dbReference type="VEuPathDB" id="VectorBase:HLOH_040469"/>
<dbReference type="GO" id="GO:0006044">
    <property type="term" value="P:N-acetylglucosamine metabolic process"/>
    <property type="evidence" value="ECO:0007669"/>
    <property type="project" value="TreeGrafter"/>
</dbReference>
<dbReference type="Proteomes" id="UP000821853">
    <property type="component" value="Chromosome 3"/>
</dbReference>
<proteinExistence type="predicted"/>
<name>A0A9J6G7X4_HAELO</name>
<sequence>MKRRPDIARRVRVVHLVRDPRAIYASRRGLRWCTKNKDCNSPQALCAQLRNDVDAFEELARWVGPNRSHQLRFEDLTANVVNETMLLYSKLGLEYGPSVYEYLKIHTKARPKDLKNDHSTIRNTQLVAHTWKRKLAMKTILSIQRTCNHTLVRLGYKLLSEEEVH</sequence>
<evidence type="ECO:0000313" key="2">
    <source>
        <dbReference type="Proteomes" id="UP000821853"/>
    </source>
</evidence>
<dbReference type="PANTHER" id="PTHR10704">
    <property type="entry name" value="CARBOHYDRATE SULFOTRANSFERASE"/>
    <property type="match status" value="1"/>
</dbReference>
<dbReference type="InterPro" id="IPR027417">
    <property type="entry name" value="P-loop_NTPase"/>
</dbReference>
<evidence type="ECO:0008006" key="3">
    <source>
        <dbReference type="Google" id="ProtNLM"/>
    </source>
</evidence>
<dbReference type="Gene3D" id="3.40.50.300">
    <property type="entry name" value="P-loop containing nucleotide triphosphate hydrolases"/>
    <property type="match status" value="1"/>
</dbReference>
<evidence type="ECO:0000313" key="1">
    <source>
        <dbReference type="EMBL" id="KAH9371381.1"/>
    </source>
</evidence>
<reference evidence="1 2" key="1">
    <citation type="journal article" date="2020" name="Cell">
        <title>Large-Scale Comparative Analyses of Tick Genomes Elucidate Their Genetic Diversity and Vector Capacities.</title>
        <authorList>
            <consortium name="Tick Genome and Microbiome Consortium (TIGMIC)"/>
            <person name="Jia N."/>
            <person name="Wang J."/>
            <person name="Shi W."/>
            <person name="Du L."/>
            <person name="Sun Y."/>
            <person name="Zhan W."/>
            <person name="Jiang J.F."/>
            <person name="Wang Q."/>
            <person name="Zhang B."/>
            <person name="Ji P."/>
            <person name="Bell-Sakyi L."/>
            <person name="Cui X.M."/>
            <person name="Yuan T.T."/>
            <person name="Jiang B.G."/>
            <person name="Yang W.F."/>
            <person name="Lam T.T."/>
            <person name="Chang Q.C."/>
            <person name="Ding S.J."/>
            <person name="Wang X.J."/>
            <person name="Zhu J.G."/>
            <person name="Ruan X.D."/>
            <person name="Zhao L."/>
            <person name="Wei J.T."/>
            <person name="Ye R.Z."/>
            <person name="Que T.C."/>
            <person name="Du C.H."/>
            <person name="Zhou Y.H."/>
            <person name="Cheng J.X."/>
            <person name="Dai P.F."/>
            <person name="Guo W.B."/>
            <person name="Han X.H."/>
            <person name="Huang E.J."/>
            <person name="Li L.F."/>
            <person name="Wei W."/>
            <person name="Gao Y.C."/>
            <person name="Liu J.Z."/>
            <person name="Shao H.Z."/>
            <person name="Wang X."/>
            <person name="Wang C.C."/>
            <person name="Yang T.C."/>
            <person name="Huo Q.B."/>
            <person name="Li W."/>
            <person name="Chen H.Y."/>
            <person name="Chen S.E."/>
            <person name="Zhou L.G."/>
            <person name="Ni X.B."/>
            <person name="Tian J.H."/>
            <person name="Sheng Y."/>
            <person name="Liu T."/>
            <person name="Pan Y.S."/>
            <person name="Xia L.Y."/>
            <person name="Li J."/>
            <person name="Zhao F."/>
            <person name="Cao W.C."/>
        </authorList>
    </citation>
    <scope>NUCLEOTIDE SEQUENCE [LARGE SCALE GENOMIC DNA]</scope>
    <source>
        <strain evidence="1">HaeL-2018</strain>
    </source>
</reference>
<dbReference type="SUPFAM" id="SSF52540">
    <property type="entry name" value="P-loop containing nucleoside triphosphate hydrolases"/>
    <property type="match status" value="1"/>
</dbReference>
<gene>
    <name evidence="1" type="ORF">HPB48_023043</name>
</gene>
<dbReference type="OrthoDB" id="6138663at2759"/>
<keyword evidence="2" id="KW-1185">Reference proteome</keyword>
<dbReference type="EMBL" id="JABSTR010000005">
    <property type="protein sequence ID" value="KAH9371381.1"/>
    <property type="molecule type" value="Genomic_DNA"/>
</dbReference>
<dbReference type="OMA" id="CAQLRND"/>
<dbReference type="GO" id="GO:0006790">
    <property type="term" value="P:sulfur compound metabolic process"/>
    <property type="evidence" value="ECO:0007669"/>
    <property type="project" value="TreeGrafter"/>
</dbReference>
<dbReference type="Pfam" id="PF13469">
    <property type="entry name" value="Sulfotransfer_3"/>
    <property type="match status" value="1"/>
</dbReference>
<comment type="caution">
    <text evidence="1">The sequence shown here is derived from an EMBL/GenBank/DDBJ whole genome shotgun (WGS) entry which is preliminary data.</text>
</comment>
<dbReference type="GO" id="GO:0001517">
    <property type="term" value="F:N-acetylglucosamine 6-O-sulfotransferase activity"/>
    <property type="evidence" value="ECO:0007669"/>
    <property type="project" value="TreeGrafter"/>
</dbReference>